<sequence>MDGASEFTGIDFKNLLFEPNDKLDVSEFTQPAIALNSMMALAALQERLDQEKLNIAPQFLLGHSLGEFSALSAAGGIEPKQMLKLVNIRGRLMQSACEGKGAGMMVILALADEAVEKICADARSAGKQVWAANYNCDGQIVVAGKKDDLAALEGEFKAAGAKRAMLLNMSVASHCPMLGSASDELLEFLRPALKESFAPVIANATARAYRTKSEALELLKAQLISPVLYKQSIKNYEGETDCFVEFGAAVLKGINKKITQKPTFSITDLASLDEFVKFAKENG</sequence>
<evidence type="ECO:0000256" key="1">
    <source>
        <dbReference type="ARBA" id="ARBA00013258"/>
    </source>
</evidence>
<feature type="active site" evidence="7">
    <location>
        <position position="64"/>
    </location>
</feature>
<dbReference type="Proteomes" id="UP000005709">
    <property type="component" value="Unassembled WGS sequence"/>
</dbReference>
<evidence type="ECO:0000256" key="6">
    <source>
        <dbReference type="PIRNR" id="PIRNR000446"/>
    </source>
</evidence>
<keyword evidence="10" id="KW-1185">Reference proteome</keyword>
<dbReference type="GO" id="GO:0006633">
    <property type="term" value="P:fatty acid biosynthetic process"/>
    <property type="evidence" value="ECO:0007669"/>
    <property type="project" value="TreeGrafter"/>
</dbReference>
<dbReference type="EMBL" id="ACYG01000009">
    <property type="protein sequence ID" value="EEV18579.1"/>
    <property type="molecule type" value="Genomic_DNA"/>
</dbReference>
<dbReference type="Gene3D" id="3.30.70.250">
    <property type="entry name" value="Malonyl-CoA ACP transacylase, ACP-binding"/>
    <property type="match status" value="1"/>
</dbReference>
<comment type="caution">
    <text evidence="9">The sequence shown here is derived from an EMBL/GenBank/DDBJ whole genome shotgun (WGS) entry which is preliminary data.</text>
</comment>
<evidence type="ECO:0000259" key="8">
    <source>
        <dbReference type="SMART" id="SM00827"/>
    </source>
</evidence>
<dbReference type="InterPro" id="IPR014043">
    <property type="entry name" value="Acyl_transferase_dom"/>
</dbReference>
<evidence type="ECO:0000256" key="4">
    <source>
        <dbReference type="ARBA" id="ARBA00023315"/>
    </source>
</evidence>
<dbReference type="InterPro" id="IPR016035">
    <property type="entry name" value="Acyl_Trfase/lysoPLipase"/>
</dbReference>
<evidence type="ECO:0000256" key="5">
    <source>
        <dbReference type="ARBA" id="ARBA00048462"/>
    </source>
</evidence>
<evidence type="ECO:0000256" key="2">
    <source>
        <dbReference type="ARBA" id="ARBA00018953"/>
    </source>
</evidence>
<dbReference type="InterPro" id="IPR050858">
    <property type="entry name" value="Mal-CoA-ACP_Trans/PKS_FabD"/>
</dbReference>
<dbReference type="Pfam" id="PF00698">
    <property type="entry name" value="Acyl_transf_1"/>
    <property type="match status" value="1"/>
</dbReference>
<accession>C8PEV1</accession>
<dbReference type="InterPro" id="IPR001227">
    <property type="entry name" value="Ac_transferase_dom_sf"/>
</dbReference>
<evidence type="ECO:0000256" key="3">
    <source>
        <dbReference type="ARBA" id="ARBA00022679"/>
    </source>
</evidence>
<evidence type="ECO:0000313" key="9">
    <source>
        <dbReference type="EMBL" id="EEV18579.1"/>
    </source>
</evidence>
<gene>
    <name evidence="9" type="ORF">CAMGR0001_2590</name>
</gene>
<dbReference type="InterPro" id="IPR024925">
    <property type="entry name" value="Malonyl_CoA-ACP_transAc"/>
</dbReference>
<evidence type="ECO:0000313" key="10">
    <source>
        <dbReference type="Proteomes" id="UP000005709"/>
    </source>
</evidence>
<keyword evidence="3 6" id="KW-0808">Transferase</keyword>
<evidence type="ECO:0000256" key="7">
    <source>
        <dbReference type="PIRSR" id="PIRSR000446-1"/>
    </source>
</evidence>
<protein>
    <recommendedName>
        <fullName evidence="2 6">Malonyl CoA-acyl carrier protein transacylase</fullName>
        <ecNumber evidence="1 6">2.3.1.39</ecNumber>
    </recommendedName>
</protein>
<dbReference type="PANTHER" id="PTHR42681:SF1">
    <property type="entry name" value="MALONYL-COA-ACYL CARRIER PROTEIN TRANSACYLASE, MITOCHONDRIAL"/>
    <property type="match status" value="1"/>
</dbReference>
<dbReference type="PIRSF" id="PIRSF000446">
    <property type="entry name" value="Mct"/>
    <property type="match status" value="1"/>
</dbReference>
<organism evidence="9 10">
    <name type="scientific">Campylobacter gracilis RM3268</name>
    <dbReference type="NCBI Taxonomy" id="553220"/>
    <lineage>
        <taxon>Bacteria</taxon>
        <taxon>Pseudomonadati</taxon>
        <taxon>Campylobacterota</taxon>
        <taxon>Epsilonproteobacteria</taxon>
        <taxon>Campylobacterales</taxon>
        <taxon>Campylobacteraceae</taxon>
        <taxon>Campylobacter</taxon>
    </lineage>
</organism>
<reference evidence="9 10" key="1">
    <citation type="submission" date="2009-07" db="EMBL/GenBank/DDBJ databases">
        <authorList>
            <person name="Madupu R."/>
            <person name="Sebastian Y."/>
            <person name="Durkin A.S."/>
            <person name="Torralba M."/>
            <person name="Methe B."/>
            <person name="Sutton G.G."/>
            <person name="Strausberg R.L."/>
            <person name="Nelson K.E."/>
        </authorList>
    </citation>
    <scope>NUCLEOTIDE SEQUENCE [LARGE SCALE GENOMIC DNA]</scope>
    <source>
        <strain evidence="9 10">RM3268</strain>
    </source>
</reference>
<dbReference type="GO" id="GO:0005829">
    <property type="term" value="C:cytosol"/>
    <property type="evidence" value="ECO:0007669"/>
    <property type="project" value="TreeGrafter"/>
</dbReference>
<name>C8PEV1_9BACT</name>
<feature type="active site" evidence="7">
    <location>
        <position position="174"/>
    </location>
</feature>
<dbReference type="SUPFAM" id="SSF52151">
    <property type="entry name" value="FabD/lysophospholipase-like"/>
    <property type="match status" value="1"/>
</dbReference>
<dbReference type="InterPro" id="IPR016036">
    <property type="entry name" value="Malonyl_transacylase_ACP-bd"/>
</dbReference>
<dbReference type="STRING" id="824.CGRAC_0394"/>
<dbReference type="AlphaFoldDB" id="C8PEV1"/>
<comment type="similarity">
    <text evidence="6">Belongs to the fabD family.</text>
</comment>
<dbReference type="Gene3D" id="3.40.366.10">
    <property type="entry name" value="Malonyl-Coenzyme A Acyl Carrier Protein, domain 2"/>
    <property type="match status" value="1"/>
</dbReference>
<proteinExistence type="inferred from homology"/>
<dbReference type="SMART" id="SM00827">
    <property type="entry name" value="PKS_AT"/>
    <property type="match status" value="1"/>
</dbReference>
<dbReference type="SUPFAM" id="SSF55048">
    <property type="entry name" value="Probable ACP-binding domain of malonyl-CoA ACP transacylase"/>
    <property type="match status" value="1"/>
</dbReference>
<keyword evidence="4 6" id="KW-0012">Acyltransferase</keyword>
<dbReference type="PANTHER" id="PTHR42681">
    <property type="entry name" value="MALONYL-COA-ACYL CARRIER PROTEIN TRANSACYLASE, MITOCHONDRIAL"/>
    <property type="match status" value="1"/>
</dbReference>
<feature type="domain" description="Malonyl-CoA:ACP transacylase (MAT)" evidence="8">
    <location>
        <begin position="16"/>
        <end position="274"/>
    </location>
</feature>
<dbReference type="GO" id="GO:0004314">
    <property type="term" value="F:[acyl-carrier-protein] S-malonyltransferase activity"/>
    <property type="evidence" value="ECO:0007669"/>
    <property type="project" value="UniProtKB-EC"/>
</dbReference>
<dbReference type="EC" id="2.3.1.39" evidence="1 6"/>
<comment type="catalytic activity">
    <reaction evidence="5 6">
        <text>holo-[ACP] + malonyl-CoA = malonyl-[ACP] + CoA</text>
        <dbReference type="Rhea" id="RHEA:41792"/>
        <dbReference type="Rhea" id="RHEA-COMP:9623"/>
        <dbReference type="Rhea" id="RHEA-COMP:9685"/>
        <dbReference type="ChEBI" id="CHEBI:57287"/>
        <dbReference type="ChEBI" id="CHEBI:57384"/>
        <dbReference type="ChEBI" id="CHEBI:64479"/>
        <dbReference type="ChEBI" id="CHEBI:78449"/>
        <dbReference type="EC" id="2.3.1.39"/>
    </reaction>
</comment>
<dbReference type="eggNOG" id="COG0331">
    <property type="taxonomic scope" value="Bacteria"/>
</dbReference>